<reference evidence="3" key="1">
    <citation type="journal article" date="2013" name="Science">
        <title>The Amborella genome and the evolution of flowering plants.</title>
        <authorList>
            <consortium name="Amborella Genome Project"/>
        </authorList>
    </citation>
    <scope>NUCLEOTIDE SEQUENCE [LARGE SCALE GENOMIC DNA]</scope>
</reference>
<organism evidence="2 3">
    <name type="scientific">Amborella trichopoda</name>
    <dbReference type="NCBI Taxonomy" id="13333"/>
    <lineage>
        <taxon>Eukaryota</taxon>
        <taxon>Viridiplantae</taxon>
        <taxon>Streptophyta</taxon>
        <taxon>Embryophyta</taxon>
        <taxon>Tracheophyta</taxon>
        <taxon>Spermatophyta</taxon>
        <taxon>Magnoliopsida</taxon>
        <taxon>Amborellales</taxon>
        <taxon>Amborellaceae</taxon>
        <taxon>Amborella</taxon>
    </lineage>
</organism>
<feature type="region of interest" description="Disordered" evidence="1">
    <location>
        <begin position="56"/>
        <end position="80"/>
    </location>
</feature>
<evidence type="ECO:0000313" key="3">
    <source>
        <dbReference type="Proteomes" id="UP000017836"/>
    </source>
</evidence>
<dbReference type="AlphaFoldDB" id="U5DDE8"/>
<sequence length="147" mass="16791">MNRRCGADRAGSRGIDLIATVDEDYGRENQFPPLFFNKIFFQNLKLFSPNINYSTSENVTPDSTGPPRQQNDITDPRKPRCRFPRRDVGPEFGEGAMNLAARSRQARIRRVIQSGHVIIDRALLTAHTWAHRPLTVPFVRLPFRVTS</sequence>
<dbReference type="Gramene" id="ERN20549">
    <property type="protein sequence ID" value="ERN20549"/>
    <property type="gene ID" value="AMTR_s00068p00205470"/>
</dbReference>
<accession>U5DDE8</accession>
<name>U5DDE8_AMBTC</name>
<evidence type="ECO:0000256" key="1">
    <source>
        <dbReference type="SAM" id="MobiDB-lite"/>
    </source>
</evidence>
<gene>
    <name evidence="2" type="ORF">AMTR_s00068p00205470</name>
</gene>
<dbReference type="HOGENOM" id="CLU_1770560_0_0_1"/>
<dbReference type="EMBL" id="KI392059">
    <property type="protein sequence ID" value="ERN20549.1"/>
    <property type="molecule type" value="Genomic_DNA"/>
</dbReference>
<proteinExistence type="predicted"/>
<keyword evidence="3" id="KW-1185">Reference proteome</keyword>
<protein>
    <submittedName>
        <fullName evidence="2">Uncharacterized protein</fullName>
    </submittedName>
</protein>
<dbReference type="Proteomes" id="UP000017836">
    <property type="component" value="Unassembled WGS sequence"/>
</dbReference>
<evidence type="ECO:0000313" key="2">
    <source>
        <dbReference type="EMBL" id="ERN20549.1"/>
    </source>
</evidence>
<feature type="compositionally biased region" description="Polar residues" evidence="1">
    <location>
        <begin position="56"/>
        <end position="73"/>
    </location>
</feature>